<name>A0AAW2GCP9_9HYME</name>
<proteinExistence type="predicted"/>
<accession>A0AAW2GCP9</accession>
<dbReference type="Proteomes" id="UP001430953">
    <property type="component" value="Unassembled WGS sequence"/>
</dbReference>
<dbReference type="AlphaFoldDB" id="A0AAW2GCP9"/>
<gene>
    <name evidence="1" type="ORF">PUN28_004486</name>
</gene>
<sequence length="72" mass="7905">MFSAQIRFRRDGWTLKNIRITRSFRQCSMLEGGSRRSRSALDILRGGGGPGRASCLGGATLKIIITPLLRIG</sequence>
<reference evidence="1 2" key="1">
    <citation type="submission" date="2023-03" db="EMBL/GenBank/DDBJ databases">
        <title>High recombination rates correlate with genetic variation in Cardiocondyla obscurior ants.</title>
        <authorList>
            <person name="Errbii M."/>
        </authorList>
    </citation>
    <scope>NUCLEOTIDE SEQUENCE [LARGE SCALE GENOMIC DNA]</scope>
    <source>
        <strain evidence="1">Alpha-2009</strain>
        <tissue evidence="1">Whole body</tissue>
    </source>
</reference>
<keyword evidence="2" id="KW-1185">Reference proteome</keyword>
<evidence type="ECO:0000313" key="1">
    <source>
        <dbReference type="EMBL" id="KAL0125375.1"/>
    </source>
</evidence>
<evidence type="ECO:0000313" key="2">
    <source>
        <dbReference type="Proteomes" id="UP001430953"/>
    </source>
</evidence>
<protein>
    <submittedName>
        <fullName evidence="1">Uncharacterized protein</fullName>
    </submittedName>
</protein>
<dbReference type="EMBL" id="JADYXP020000004">
    <property type="protein sequence ID" value="KAL0125375.1"/>
    <property type="molecule type" value="Genomic_DNA"/>
</dbReference>
<comment type="caution">
    <text evidence="1">The sequence shown here is derived from an EMBL/GenBank/DDBJ whole genome shotgun (WGS) entry which is preliminary data.</text>
</comment>
<organism evidence="1 2">
    <name type="scientific">Cardiocondyla obscurior</name>
    <dbReference type="NCBI Taxonomy" id="286306"/>
    <lineage>
        <taxon>Eukaryota</taxon>
        <taxon>Metazoa</taxon>
        <taxon>Ecdysozoa</taxon>
        <taxon>Arthropoda</taxon>
        <taxon>Hexapoda</taxon>
        <taxon>Insecta</taxon>
        <taxon>Pterygota</taxon>
        <taxon>Neoptera</taxon>
        <taxon>Endopterygota</taxon>
        <taxon>Hymenoptera</taxon>
        <taxon>Apocrita</taxon>
        <taxon>Aculeata</taxon>
        <taxon>Formicoidea</taxon>
        <taxon>Formicidae</taxon>
        <taxon>Myrmicinae</taxon>
        <taxon>Cardiocondyla</taxon>
    </lineage>
</organism>